<keyword evidence="6" id="KW-0324">Glycolysis</keyword>
<dbReference type="EMBL" id="RHHQ01000017">
    <property type="protein sequence ID" value="RNB84732.1"/>
    <property type="molecule type" value="Genomic_DNA"/>
</dbReference>
<feature type="binding site" evidence="6">
    <location>
        <position position="12"/>
    </location>
    <ligand>
        <name>diphosphate</name>
        <dbReference type="ChEBI" id="CHEBI:33019"/>
    </ligand>
</feature>
<protein>
    <recommendedName>
        <fullName evidence="6">Pyrophosphate--fructose 6-phosphate 1-phosphotransferase</fullName>
        <ecNumber evidence="6">2.7.1.90</ecNumber>
    </recommendedName>
    <alternativeName>
        <fullName evidence="6">6-phosphofructokinase, pyrophosphate dependent</fullName>
    </alternativeName>
    <alternativeName>
        <fullName evidence="6">PPi-dependent phosphofructokinase</fullName>
        <shortName evidence="6">PPi-PFK</shortName>
    </alternativeName>
    <alternativeName>
        <fullName evidence="6">Pyrophosphate-dependent 6-phosphofructose-1-kinase</fullName>
    </alternativeName>
</protein>
<comment type="subcellular location">
    <subcellularLocation>
        <location evidence="6">Cytoplasm</location>
    </subcellularLocation>
</comment>
<keyword evidence="5 6" id="KW-0460">Magnesium</keyword>
<comment type="similarity">
    <text evidence="6">Belongs to the phosphofructokinase type A (PFKA) family. PPi-dependent PFK group II subfamily. Clade 'B2' sub-subfamily.</text>
</comment>
<feature type="domain" description="Phosphofructokinase" evidence="7">
    <location>
        <begin position="5"/>
        <end position="316"/>
    </location>
</feature>
<sequence>MKGNCLIVQSGGPTSVINSTLYGIVERAKQSGTLGSIYGARYGLHGLLHGDYIDLSTIPLKELAYLRYTPGAALGSWRYKLDKTDEVDQIVAHLERNQIRYLFCIGGNGTMFLADLILAAASAKGYALQVVGVPKTIDNDLTHTDHCPGYGSAAKFFSTCLMDIAMDLGSTLTTNRVTIIETMGRNTGWLAAACGLGSKEKNEWLPRIYIPEVPFEEARFLETIERDCRERGHSLVIVAEGIVDKDGAIIGNHSHEDNVGRPQLGGVSSYLKACIETETSLTARYVQPSIWQRSSMRTSSFVDISEAYEIGKQACDYVLAGHSGDMISIQRMPNERYKVVWKPVALKKVASEERAFPLDWYDKKVNYVKQAFFNYVQPLIQGEVEIPMKNGLPVYKTLAL</sequence>
<keyword evidence="2 6" id="KW-0808">Transferase</keyword>
<keyword evidence="4 6" id="KW-0418">Kinase</keyword>
<dbReference type="InterPro" id="IPR011404">
    <property type="entry name" value="PPi-PFK"/>
</dbReference>
<dbReference type="SUPFAM" id="SSF53784">
    <property type="entry name" value="Phosphofructokinase"/>
    <property type="match status" value="1"/>
</dbReference>
<comment type="caution">
    <text evidence="8">The sequence shown here is derived from an EMBL/GenBank/DDBJ whole genome shotgun (WGS) entry which is preliminary data.</text>
</comment>
<feature type="site" description="Important for catalytic activity; stabilizes the transition state when the phosphoryl donor is PPi" evidence="6">
    <location>
        <position position="135"/>
    </location>
</feature>
<feature type="binding site" evidence="6">
    <location>
        <position position="240"/>
    </location>
    <ligand>
        <name>substrate</name>
    </ligand>
</feature>
<dbReference type="HAMAP" id="MF_01978">
    <property type="entry name" value="Phosphofructokinase_II_B2"/>
    <property type="match status" value="1"/>
</dbReference>
<dbReference type="EC" id="2.7.1.90" evidence="6"/>
<feature type="binding site" evidence="6">
    <location>
        <begin position="183"/>
        <end position="185"/>
    </location>
    <ligand>
        <name>substrate</name>
    </ligand>
</feature>
<dbReference type="GO" id="GO:0005737">
    <property type="term" value="C:cytoplasm"/>
    <property type="evidence" value="ECO:0007669"/>
    <property type="project" value="UniProtKB-SubCell"/>
</dbReference>
<feature type="binding site" evidence="6">
    <location>
        <begin position="136"/>
        <end position="138"/>
    </location>
    <ligand>
        <name>substrate</name>
    </ligand>
</feature>
<dbReference type="Gene3D" id="3.40.50.460">
    <property type="entry name" value="Phosphofructokinase domain"/>
    <property type="match status" value="1"/>
</dbReference>
<dbReference type="AlphaFoldDB" id="A0A3M8D9L8"/>
<dbReference type="PRINTS" id="PR00476">
    <property type="entry name" value="PHFRCTKINASE"/>
</dbReference>
<proteinExistence type="inferred from homology"/>
<dbReference type="PIRSF" id="PIRSF036483">
    <property type="entry name" value="PFK_XF0274"/>
    <property type="match status" value="1"/>
</dbReference>
<organism evidence="8 9">
    <name type="scientific">Brevibacillus fluminis</name>
    <dbReference type="NCBI Taxonomy" id="511487"/>
    <lineage>
        <taxon>Bacteria</taxon>
        <taxon>Bacillati</taxon>
        <taxon>Bacillota</taxon>
        <taxon>Bacilli</taxon>
        <taxon>Bacillales</taxon>
        <taxon>Paenibacillaceae</taxon>
        <taxon>Brevibacillus</taxon>
    </lineage>
</organism>
<feature type="binding site" evidence="6">
    <location>
        <position position="108"/>
    </location>
    <ligand>
        <name>Mg(2+)</name>
        <dbReference type="ChEBI" id="CHEBI:18420"/>
        <note>catalytic</note>
    </ligand>
</feature>
<keyword evidence="3 6" id="KW-0479">Metal-binding</keyword>
<dbReference type="GO" id="GO:0003872">
    <property type="term" value="F:6-phosphofructokinase activity"/>
    <property type="evidence" value="ECO:0007669"/>
    <property type="project" value="UniProtKB-UniRule"/>
</dbReference>
<comment type="caution">
    <text evidence="6">Lacks conserved residue(s) required for the propagation of feature annotation.</text>
</comment>
<evidence type="ECO:0000313" key="8">
    <source>
        <dbReference type="EMBL" id="RNB84732.1"/>
    </source>
</evidence>
<evidence type="ECO:0000256" key="5">
    <source>
        <dbReference type="ARBA" id="ARBA00022842"/>
    </source>
</evidence>
<dbReference type="InterPro" id="IPR022953">
    <property type="entry name" value="ATP_PFK"/>
</dbReference>
<evidence type="ECO:0000256" key="2">
    <source>
        <dbReference type="ARBA" id="ARBA00022679"/>
    </source>
</evidence>
<comment type="function">
    <text evidence="6">Catalyzes the phosphorylation of D-fructose 6-phosphate, the first committing step of glycolysis. Uses inorganic phosphate (PPi) as phosphoryl donor instead of ATP like common ATP-dependent phosphofructokinases (ATP-PFKs), which renders the reaction reversible, and can thus function both in glycolysis and gluconeogenesis. Consistently, PPi-PFK can replace the enzymes of both the forward (ATP-PFK) and reverse (fructose-bisphosphatase (FBPase)) reactions.</text>
</comment>
<dbReference type="GO" id="GO:0047334">
    <property type="term" value="F:diphosphate-fructose-6-phosphate 1-phosphotransferase activity"/>
    <property type="evidence" value="ECO:0007669"/>
    <property type="project" value="UniProtKB-EC"/>
</dbReference>
<keyword evidence="6" id="KW-0963">Cytoplasm</keyword>
<evidence type="ECO:0000256" key="6">
    <source>
        <dbReference type="HAMAP-Rule" id="MF_01978"/>
    </source>
</evidence>
<evidence type="ECO:0000256" key="3">
    <source>
        <dbReference type="ARBA" id="ARBA00022723"/>
    </source>
</evidence>
<dbReference type="InterPro" id="IPR035966">
    <property type="entry name" value="PKF_sf"/>
</dbReference>
<feature type="active site" description="Proton acceptor" evidence="6">
    <location>
        <position position="138"/>
    </location>
</feature>
<dbReference type="RefSeq" id="WP_122920013.1">
    <property type="nucleotide sequence ID" value="NZ_RHHQ01000017.1"/>
</dbReference>
<dbReference type="Proteomes" id="UP000271031">
    <property type="component" value="Unassembled WGS sequence"/>
</dbReference>
<name>A0A3M8D9L8_9BACL</name>
<dbReference type="Gene3D" id="3.40.50.450">
    <property type="match status" value="1"/>
</dbReference>
<comment type="activity regulation">
    <text evidence="6">Non-allosteric.</text>
</comment>
<comment type="subunit">
    <text evidence="6">Homodimer.</text>
</comment>
<comment type="cofactor">
    <cofactor evidence="1 6">
        <name>Mg(2+)</name>
        <dbReference type="ChEBI" id="CHEBI:18420"/>
    </cofactor>
</comment>
<gene>
    <name evidence="6" type="primary">pfp</name>
    <name evidence="8" type="ORF">EDM56_21775</name>
</gene>
<reference evidence="8 9" key="1">
    <citation type="submission" date="2018-10" db="EMBL/GenBank/DDBJ databases">
        <title>Phylogenomics of Brevibacillus.</title>
        <authorList>
            <person name="Dunlap C."/>
        </authorList>
    </citation>
    <scope>NUCLEOTIDE SEQUENCE [LARGE SCALE GENOMIC DNA]</scope>
    <source>
        <strain evidence="8 9">JCM 15716</strain>
    </source>
</reference>
<dbReference type="OrthoDB" id="9802503at2"/>
<dbReference type="InterPro" id="IPR000023">
    <property type="entry name" value="Phosphofructokinase_dom"/>
</dbReference>
<dbReference type="InterPro" id="IPR050929">
    <property type="entry name" value="PFKA"/>
</dbReference>
<evidence type="ECO:0000256" key="4">
    <source>
        <dbReference type="ARBA" id="ARBA00022777"/>
    </source>
</evidence>
<keyword evidence="9" id="KW-1185">Reference proteome</keyword>
<evidence type="ECO:0000259" key="7">
    <source>
        <dbReference type="Pfam" id="PF00365"/>
    </source>
</evidence>
<evidence type="ECO:0000256" key="1">
    <source>
        <dbReference type="ARBA" id="ARBA00001946"/>
    </source>
</evidence>
<evidence type="ECO:0000313" key="9">
    <source>
        <dbReference type="Proteomes" id="UP000271031"/>
    </source>
</evidence>
<dbReference type="PANTHER" id="PTHR45770">
    <property type="entry name" value="ATP-DEPENDENT 6-PHOSPHOFRUCTOKINASE 1"/>
    <property type="match status" value="1"/>
</dbReference>
<comment type="catalytic activity">
    <reaction evidence="6">
        <text>beta-D-fructose 6-phosphate + diphosphate = beta-D-fructose 1,6-bisphosphate + phosphate + H(+)</text>
        <dbReference type="Rhea" id="RHEA:13613"/>
        <dbReference type="ChEBI" id="CHEBI:15378"/>
        <dbReference type="ChEBI" id="CHEBI:32966"/>
        <dbReference type="ChEBI" id="CHEBI:33019"/>
        <dbReference type="ChEBI" id="CHEBI:43474"/>
        <dbReference type="ChEBI" id="CHEBI:57634"/>
        <dbReference type="EC" id="2.7.1.90"/>
    </reaction>
</comment>
<dbReference type="UniPathway" id="UPA00109">
    <property type="reaction ID" value="UER00182"/>
</dbReference>
<dbReference type="Pfam" id="PF00365">
    <property type="entry name" value="PFK"/>
    <property type="match status" value="1"/>
</dbReference>
<comment type="pathway">
    <text evidence="6">Carbohydrate degradation; glycolysis; D-glyceraldehyde 3-phosphate and glycerone phosphate from D-glucose: step 3/4.</text>
</comment>
<dbReference type="GO" id="GO:0046872">
    <property type="term" value="F:metal ion binding"/>
    <property type="evidence" value="ECO:0007669"/>
    <property type="project" value="UniProtKB-KW"/>
</dbReference>
<dbReference type="GO" id="GO:0006002">
    <property type="term" value="P:fructose 6-phosphate metabolic process"/>
    <property type="evidence" value="ECO:0007669"/>
    <property type="project" value="InterPro"/>
</dbReference>
<dbReference type="NCBIfam" id="NF010675">
    <property type="entry name" value="PRK14072.1"/>
    <property type="match status" value="1"/>
</dbReference>
<accession>A0A3M8D9L8</accession>